<dbReference type="PANTHER" id="PTHR44170">
    <property type="entry name" value="PROTEIN SIDEKICK"/>
    <property type="match status" value="1"/>
</dbReference>
<feature type="domain" description="Ig-like" evidence="4">
    <location>
        <begin position="2313"/>
        <end position="2388"/>
    </location>
</feature>
<dbReference type="EMBL" id="QFLI01000012">
    <property type="protein sequence ID" value="PXX96108.1"/>
    <property type="molecule type" value="Genomic_DNA"/>
</dbReference>
<dbReference type="InterPro" id="IPR013783">
    <property type="entry name" value="Ig-like_fold"/>
</dbReference>
<organism evidence="5 6">
    <name type="scientific">Marinifilum breve</name>
    <dbReference type="NCBI Taxonomy" id="2184082"/>
    <lineage>
        <taxon>Bacteria</taxon>
        <taxon>Pseudomonadati</taxon>
        <taxon>Bacteroidota</taxon>
        <taxon>Bacteroidia</taxon>
        <taxon>Marinilabiliales</taxon>
        <taxon>Marinifilaceae</taxon>
    </lineage>
</organism>
<feature type="transmembrane region" description="Helical" evidence="3">
    <location>
        <begin position="12"/>
        <end position="31"/>
    </location>
</feature>
<name>A0A2V4A5N9_9BACT</name>
<proteinExistence type="predicted"/>
<gene>
    <name evidence="5" type="ORF">DF185_20185</name>
</gene>
<dbReference type="InterPro" id="IPR013098">
    <property type="entry name" value="Ig_I-set"/>
</dbReference>
<dbReference type="GO" id="GO:0016020">
    <property type="term" value="C:membrane"/>
    <property type="evidence" value="ECO:0007669"/>
    <property type="project" value="UniProtKB-SubCell"/>
</dbReference>
<dbReference type="InterPro" id="IPR007110">
    <property type="entry name" value="Ig-like_dom"/>
</dbReference>
<dbReference type="InterPro" id="IPR044023">
    <property type="entry name" value="Ig_7"/>
</dbReference>
<feature type="domain" description="Ig-like" evidence="4">
    <location>
        <begin position="1042"/>
        <end position="1124"/>
    </location>
</feature>
<keyword evidence="3" id="KW-0812">Transmembrane</keyword>
<dbReference type="InterPro" id="IPR036179">
    <property type="entry name" value="Ig-like_dom_sf"/>
</dbReference>
<evidence type="ECO:0000256" key="3">
    <source>
        <dbReference type="SAM" id="Phobius"/>
    </source>
</evidence>
<feature type="domain" description="Ig-like" evidence="4">
    <location>
        <begin position="1926"/>
        <end position="2018"/>
    </location>
</feature>
<protein>
    <recommendedName>
        <fullName evidence="4">Ig-like domain-containing protein</fullName>
    </recommendedName>
</protein>
<evidence type="ECO:0000313" key="5">
    <source>
        <dbReference type="EMBL" id="PXX96108.1"/>
    </source>
</evidence>
<feature type="domain" description="Ig-like" evidence="4">
    <location>
        <begin position="2212"/>
        <end position="2303"/>
    </location>
</feature>
<feature type="domain" description="Ig-like" evidence="4">
    <location>
        <begin position="2034"/>
        <end position="2103"/>
    </location>
</feature>
<accession>A0A2V4A5N9</accession>
<sequence length="3046" mass="332172">MRNDKIFTRFQKILKSISIFILIAIPLSGFAQYDYEHYVPPFYNGSNSTQDIGIHKAILSTNSDAITVEVYQGKKFIKTISVTNDTPGEFLFKTPKGKNSGTISKPYNPPTSYDFPYNVIGVNDLNKKLTDQGYRFYSNDAPFFVNIRHSTYAQGGSLTTKGTYAYGTEFYTGHVYTDKNNATQRRSHFISVMATEEDTDINFSNINCRYYTILEGSQVKLRSISPDESISVNLDKGESYVIAVDHDFSQFTKLNWFERNGMNGTSVNSTKPIVVNSGSWTSGPSNGQDMGIDQIVPIERLGKKYVLMKGQGDNTTERPIVIATDNNTEVRVNDILVATLDKGDYHVINNPYKNGVYAYVTSSKDIYVYQTLSGSKSTIGPTVGMNFIPPLSTSGIREVTVPKSHLLADDTRNVNGVITILTQHNAVVRYSRNGGQAITLDHSEAIPIGTSKEWEMYKFDENLNGHYRFFANKAINVAWIVESAWVGAAGYYSGFTKAISKIIPDLDVNVETDLGVLCESFNDEKITITAQGSADFFEWYVNDINSKPFSNTKSIVVDVPDEETSYYVVGSYRDPSLDQLTNGDFSEEPISNYTYAGKGDYAQLNNPGEYCRVFETTQANPKFQSPKFNDLHNDYMFMAISKNAGDTILETIPIDVVEGYTYILRVYGRSVYNVSDAQFNNPQTLEVFVNDQLVEDNFTMNDPNAWQSVTSVWRPKSADEIGVIKLVNKNPSGVQSAFAIDSISFGPSVDATAVFVAKVIPNYSYSNSGKTYQFCKGTENSINVSNGDTSWYSYSWSKKDADGNYIDLDDVAGEFSGTKTHELIFLNPQQDDEGDYRCRIGFKEEYKDCASSTDDVHIDLSVLVDEPATVEIRPDKTNFCYGTTATLDALVTGDAGQVKWYIDGGVDPVSLENPFVFSGYDAGTYVVRCEAENGCGLAFDEVTLEVLSAPVLNSLTVNPGLCENNDIILTADATGNGTIIYNWKEGTTGLTEQGSILKFPATMAHRDLTYSVSATSVYTTVDGNVKCTGDLTIPIDNLDVYPNVTITDPLDDANPCEGNGNHTFSVSLSQPESFYNFSWQKDGVDIDGDATQKIIAPIELADAGQYKVVVSNRCDSKESVANLTVVPKMIVNGITTSAIGPFCSPTNVTVTFDDNGAVAEYKAKKPDGSEIVITNPYTFEVNTTTQGTWEFIAVPNCVGDNFTHKFTWNLIPDFGAVSMNDVTTCIGKDVDFVVDVNNVSSLSELTYEWKDNTNTTIIGENKNFLSLTNVQDADLGQYKCIVTDHCGNSKIATANLSIEKVTTSTTGTAIEKCVGDTDFRIDIVYTGTPNFEWSFKNKAGDVTILSESTGSLTINPVKLSDAGIYYCAVTLICGDVVNIQRELIVHEHVSIVSPADETIHICQGEQPILDVEVNGDADIYTVSWTDNADNPLVGIGDVNQVQLSKHDIPGTYTYKAKVTSLGNCDNLEKKYIVQVHEKPILSTVDNNVNKCAGLVELKITESGEHKGISWWKDGALVTDGNAVATDFVINPAASPDDDGTYVAKVSSDYCGGNQVSIKLDVRNNIVITAQPPVINTVCENDELNLVITANAGGDEIHYKWYKETEPSTTLSDQPTYNISNVDLTQAGTYKVELYNDLGCGNQKLSFDVVVNKNPTVTNPSDKIICDTETSVDFIVTGDAQGGANYQWYNSAGEIVGATSATYTETTLVDGETYYCEVTGKVGSCGTATSKKATLTIIPKVAVTNPDDLTINDGADATFSVIASGEKDYSYLWEIWNGSDWEPVAGAKYSGVNSSELKITNALKDEFDGKKYRCVVTSDGAICVLNATATSDEAELTINSVNKIISAGQPANQVVCEGEDITFSITGTKTTGLTYQWQYHTGDDNFQNAKLEKDVEVSTFTISGATQDMENWGFRCLVSDGVSTPQPSNEVTVGVWENIDVTTLDDPNLKACLGAPFSITVEASGENLKYKWFKVGDETTILSTTATFSIAKVALSDEATYKVDVYNDQNCNNETRTFGVDVLELLTLVDPEDVVMCESDADPTFTVTANGDGPFTYQWYDKNDVAVGTDNANLTVDTPQDGQSYYCLVSTDCNTVTSKSALLTLVKPLTVTNPQNQSIADNGTAYFRVTASGEPDYTYQWQVWVGPAADDWNDLANDATNYFGVDTEKLTVKNATIVGGFDGKEYRCVVTTNGTKGCIRSIESNRAKLLIDPLALIESHPSNMELCENLPVTFTVKAVGAVDTYKWFYSDGGTFKYAEPTWDVTIPGQLTIDPVTTAMDGWEFYCEVAIGTGSPDPTNKAKLTVWEEVAITSPVNPDTPTEVCKGESRNLSVAATGDDKEYKWYVQGAPATILSTTDSYYVDEINADVVYVCEVSNACVTESRTFTITVRDELNITTHPSRNTICEGDPIPEFTVVAKGYAPLSYQWFENGVAVTASLVDGNKYTPLKAVDGNTYYCIITDGCGNNLTSDVAELIVNQGVTITSEPSDITISDGENATFELTTTGEEPIDYQWQIWVGPGVNDWNDLTNTGVYSGCKTASLTITKANLSFDGNQYRCLVSNTCSSDVESAIVTLTVNALIKIFTQPTNLQACLGDAIDFEITGTGAALTYVWEYNDGTGYKNADGVSGMSNVAVTNGAKLHIDNVTISMRNWTFRCIVKDGSSADDTSNEVKVEVYEPIVFTDIDNQELCYDESKQITLDVTAGTTPLTYSWTKDATEVSTTAIVNIGTGDNGNYEVTVSNGVCPDRNDDFTVVHRSKLSLKAWANSSEMCTGSLQTLSVSIDHIDPALSPVYKWYKDGLEIPGATNADYTFTPAYKSESGQYKVEVFDGCSTESVSGYINVYEPVATVNNWVDPDAICFGSELNLEVDVTGDVKSYTWTHNGNPITATTNYLVAAVTNADSGIYECIVEDHCGKTYTYTTNITIMQAPSIDGDGIANLIAVCEGDPLVLGAVSVTGSYDDIEWTLNDGSTNTVAGVQLNLGDATTAMEGNYKVEVSNKCGSDISVGTQVVNPKPTLDPIANQTVCENEDVVFRAKATGRDLNYEW</sequence>
<dbReference type="SMART" id="SM00409">
    <property type="entry name" value="IG"/>
    <property type="match status" value="15"/>
</dbReference>
<evidence type="ECO:0000256" key="2">
    <source>
        <dbReference type="ARBA" id="ARBA00023157"/>
    </source>
</evidence>
<dbReference type="Pfam" id="PF07679">
    <property type="entry name" value="I-set"/>
    <property type="match status" value="1"/>
</dbReference>
<dbReference type="Gene3D" id="2.60.40.10">
    <property type="entry name" value="Immunoglobulins"/>
    <property type="match status" value="15"/>
</dbReference>
<dbReference type="SUPFAM" id="SSF48726">
    <property type="entry name" value="Immunoglobulin"/>
    <property type="match status" value="9"/>
</dbReference>
<reference evidence="5 6" key="1">
    <citation type="submission" date="2018-05" db="EMBL/GenBank/DDBJ databases">
        <title>Marinifilum breve JC075T sp. nov., a marine bacterium isolated from Yongle Blue Hole in the South China Sea.</title>
        <authorList>
            <person name="Fu T."/>
        </authorList>
    </citation>
    <scope>NUCLEOTIDE SEQUENCE [LARGE SCALE GENOMIC DNA]</scope>
    <source>
        <strain evidence="5 6">JC075</strain>
    </source>
</reference>
<comment type="caution">
    <text evidence="5">The sequence shown here is derived from an EMBL/GenBank/DDBJ whole genome shotgun (WGS) entry which is preliminary data.</text>
</comment>
<keyword evidence="3" id="KW-0472">Membrane</keyword>
<dbReference type="Pfam" id="PF19081">
    <property type="entry name" value="Ig_7"/>
    <property type="match status" value="3"/>
</dbReference>
<dbReference type="Proteomes" id="UP000248079">
    <property type="component" value="Unassembled WGS sequence"/>
</dbReference>
<dbReference type="OrthoDB" id="1108781at2"/>
<dbReference type="PROSITE" id="PS50835">
    <property type="entry name" value="IG_LIKE"/>
    <property type="match status" value="9"/>
</dbReference>
<evidence type="ECO:0000256" key="1">
    <source>
        <dbReference type="ARBA" id="ARBA00022737"/>
    </source>
</evidence>
<keyword evidence="6" id="KW-1185">Reference proteome</keyword>
<dbReference type="PANTHER" id="PTHR44170:SF6">
    <property type="entry name" value="CONTACTIN"/>
    <property type="match status" value="1"/>
</dbReference>
<keyword evidence="2" id="KW-1015">Disulfide bond</keyword>
<evidence type="ECO:0000259" key="4">
    <source>
        <dbReference type="PROSITE" id="PS50835"/>
    </source>
</evidence>
<feature type="domain" description="Ig-like" evidence="4">
    <location>
        <begin position="2845"/>
        <end position="2924"/>
    </location>
</feature>
<evidence type="ECO:0000313" key="6">
    <source>
        <dbReference type="Proteomes" id="UP000248079"/>
    </source>
</evidence>
<dbReference type="RefSeq" id="WP_133250105.1">
    <property type="nucleotide sequence ID" value="NZ_QFLI01000012.1"/>
</dbReference>
<keyword evidence="1" id="KW-0677">Repeat</keyword>
<dbReference type="InterPro" id="IPR003599">
    <property type="entry name" value="Ig_sub"/>
</dbReference>
<dbReference type="GO" id="GO:0098609">
    <property type="term" value="P:cell-cell adhesion"/>
    <property type="evidence" value="ECO:0007669"/>
    <property type="project" value="TreeGrafter"/>
</dbReference>
<feature type="domain" description="Ig-like" evidence="4">
    <location>
        <begin position="1313"/>
        <end position="1370"/>
    </location>
</feature>
<keyword evidence="3" id="KW-1133">Transmembrane helix</keyword>
<feature type="domain" description="Ig-like" evidence="4">
    <location>
        <begin position="1212"/>
        <end position="1297"/>
    </location>
</feature>
<feature type="domain" description="Ig-like" evidence="4">
    <location>
        <begin position="1738"/>
        <end position="1836"/>
    </location>
</feature>
<feature type="non-terminal residue" evidence="5">
    <location>
        <position position="3046"/>
    </location>
</feature>